<dbReference type="CDD" id="cd00070">
    <property type="entry name" value="GLECT"/>
    <property type="match status" value="4"/>
</dbReference>
<dbReference type="EMBL" id="VSWD01000009">
    <property type="protein sequence ID" value="KAK3092599.1"/>
    <property type="molecule type" value="Genomic_DNA"/>
</dbReference>
<dbReference type="PANTHER" id="PTHR11346:SF147">
    <property type="entry name" value="GALECTIN"/>
    <property type="match status" value="1"/>
</dbReference>
<dbReference type="Gene3D" id="2.60.120.200">
    <property type="match status" value="4"/>
</dbReference>
<evidence type="ECO:0000313" key="3">
    <source>
        <dbReference type="EMBL" id="KAK3092599.1"/>
    </source>
</evidence>
<evidence type="ECO:0000256" key="1">
    <source>
        <dbReference type="ARBA" id="ARBA00022734"/>
    </source>
</evidence>
<keyword evidence="4" id="KW-1185">Reference proteome</keyword>
<keyword evidence="1" id="KW-0430">Lectin</keyword>
<feature type="domain" description="Galectin" evidence="2">
    <location>
        <begin position="150"/>
        <end position="279"/>
    </location>
</feature>
<dbReference type="PANTHER" id="PTHR11346">
    <property type="entry name" value="GALECTIN"/>
    <property type="match status" value="1"/>
</dbReference>
<organism evidence="3 4">
    <name type="scientific">Pinctada imbricata</name>
    <name type="common">Atlantic pearl-oyster</name>
    <name type="synonym">Pinctada martensii</name>
    <dbReference type="NCBI Taxonomy" id="66713"/>
    <lineage>
        <taxon>Eukaryota</taxon>
        <taxon>Metazoa</taxon>
        <taxon>Spiralia</taxon>
        <taxon>Lophotrochozoa</taxon>
        <taxon>Mollusca</taxon>
        <taxon>Bivalvia</taxon>
        <taxon>Autobranchia</taxon>
        <taxon>Pteriomorphia</taxon>
        <taxon>Pterioida</taxon>
        <taxon>Pterioidea</taxon>
        <taxon>Pteriidae</taxon>
        <taxon>Pinctada</taxon>
    </lineage>
</organism>
<dbReference type="GO" id="GO:0030246">
    <property type="term" value="F:carbohydrate binding"/>
    <property type="evidence" value="ECO:0007669"/>
    <property type="project" value="UniProtKB-KW"/>
</dbReference>
<feature type="domain" description="Galectin" evidence="2">
    <location>
        <begin position="14"/>
        <end position="143"/>
    </location>
</feature>
<dbReference type="AlphaFoldDB" id="A0AA88XV22"/>
<dbReference type="Pfam" id="PF00337">
    <property type="entry name" value="Gal-bind_lectin"/>
    <property type="match status" value="4"/>
</dbReference>
<dbReference type="InterPro" id="IPR001079">
    <property type="entry name" value="Galectin_CRD"/>
</dbReference>
<dbReference type="InterPro" id="IPR013320">
    <property type="entry name" value="ConA-like_dom_sf"/>
</dbReference>
<reference evidence="3" key="1">
    <citation type="submission" date="2019-08" db="EMBL/GenBank/DDBJ databases">
        <title>The improved chromosome-level genome for the pearl oyster Pinctada fucata martensii using PacBio sequencing and Hi-C.</title>
        <authorList>
            <person name="Zheng Z."/>
        </authorList>
    </citation>
    <scope>NUCLEOTIDE SEQUENCE</scope>
    <source>
        <strain evidence="3">ZZ-2019</strain>
        <tissue evidence="3">Adductor muscle</tissue>
    </source>
</reference>
<sequence>MRITYQAKDQDDSAAYRIPNGLRVGTQVLLRGRVQEGCEAFAVNLQQEEGGGDIALHFNPRPSEGIVVRNCYAGDWQSEERDQPHFPFDCGRSFLLRIEAAGDGFRTYVNGKPYIDFGHRMGMDHIRYLFLSSGAEFYDITIQDRYRLPYSAEIPGGMSPGKAIRVRGAGQDNDGFSLNFSCDPSNERCAFHFNPRPNEGVVIRNACLDGWGGEERDYEADFPFSPFQYFDAVLVANDDKYIVFVNDEYFAEFNHRCDVHECNFFNIRGNMDILDVSLFEPMGDEFVKRVPSGLEKGDNIVLRGFARPGWTRFAINFMNGDSPDDDIAFHWNPRMDEGCVVMNCKMGGDWENEEREDMPPCFGDGRPFEIKIVTKRNKFKIYCNGKKYMKFAARGDVESIKGLNVRGDVFIYQALLQRKLEKPAWERIPGQLGDINWIIVNGMPKKDNEGFAINLRCGDDDDSDIALHFNPRLNENCTIRNTMSGGSWGDEERDQPCFPFEKKDTFEVAINVQPDKFVTYVNGDRYVEYAHRLPLDSVCHVQLTGSANFYEPEFL</sequence>
<dbReference type="InterPro" id="IPR044156">
    <property type="entry name" value="Galectin-like"/>
</dbReference>
<feature type="domain" description="Galectin" evidence="2">
    <location>
        <begin position="286"/>
        <end position="426"/>
    </location>
</feature>
<dbReference type="SUPFAM" id="SSF49899">
    <property type="entry name" value="Concanavalin A-like lectins/glucanases"/>
    <property type="match status" value="4"/>
</dbReference>
<dbReference type="SMART" id="SM00908">
    <property type="entry name" value="Gal-bind_lectin"/>
    <property type="match status" value="4"/>
</dbReference>
<dbReference type="PROSITE" id="PS51304">
    <property type="entry name" value="GALECTIN"/>
    <property type="match status" value="4"/>
</dbReference>
<protein>
    <recommendedName>
        <fullName evidence="2">Galectin domain-containing protein</fullName>
    </recommendedName>
</protein>
<gene>
    <name evidence="3" type="ORF">FSP39_004842</name>
</gene>
<evidence type="ECO:0000259" key="2">
    <source>
        <dbReference type="PROSITE" id="PS51304"/>
    </source>
</evidence>
<name>A0AA88XV22_PINIB</name>
<evidence type="ECO:0000313" key="4">
    <source>
        <dbReference type="Proteomes" id="UP001186944"/>
    </source>
</evidence>
<feature type="domain" description="Galectin" evidence="2">
    <location>
        <begin position="427"/>
        <end position="555"/>
    </location>
</feature>
<dbReference type="Proteomes" id="UP001186944">
    <property type="component" value="Unassembled WGS sequence"/>
</dbReference>
<dbReference type="SMART" id="SM00276">
    <property type="entry name" value="GLECT"/>
    <property type="match status" value="4"/>
</dbReference>
<comment type="caution">
    <text evidence="3">The sequence shown here is derived from an EMBL/GenBank/DDBJ whole genome shotgun (WGS) entry which is preliminary data.</text>
</comment>
<accession>A0AA88XV22</accession>
<proteinExistence type="predicted"/>